<organism evidence="1 2">
    <name type="scientific">Rodentibacter ratti</name>
    <dbReference type="NCBI Taxonomy" id="1906745"/>
    <lineage>
        <taxon>Bacteria</taxon>
        <taxon>Pseudomonadati</taxon>
        <taxon>Pseudomonadota</taxon>
        <taxon>Gammaproteobacteria</taxon>
        <taxon>Pasteurellales</taxon>
        <taxon>Pasteurellaceae</taxon>
        <taxon>Rodentibacter</taxon>
    </lineage>
</organism>
<evidence type="ECO:0000313" key="1">
    <source>
        <dbReference type="EMBL" id="OOF87355.1"/>
    </source>
</evidence>
<evidence type="ECO:0000313" key="2">
    <source>
        <dbReference type="Proteomes" id="UP000189353"/>
    </source>
</evidence>
<reference evidence="1 2" key="1">
    <citation type="submission" date="2016-10" db="EMBL/GenBank/DDBJ databases">
        <title>Rodentibacter gen. nov. and new species.</title>
        <authorList>
            <person name="Christensen H."/>
        </authorList>
    </citation>
    <scope>NUCLEOTIDE SEQUENCE [LARGE SCALE GENOMIC DNA]</scope>
    <source>
        <strain evidence="1 2">Ppn158</strain>
    </source>
</reference>
<accession>A0A1V3LBB4</accession>
<dbReference type="Proteomes" id="UP000189353">
    <property type="component" value="Unassembled WGS sequence"/>
</dbReference>
<comment type="caution">
    <text evidence="1">The sequence shown here is derived from an EMBL/GenBank/DDBJ whole genome shotgun (WGS) entry which is preliminary data.</text>
</comment>
<dbReference type="EMBL" id="MLAI01000009">
    <property type="protein sequence ID" value="OOF87355.1"/>
    <property type="molecule type" value="Genomic_DNA"/>
</dbReference>
<proteinExistence type="predicted"/>
<dbReference type="AlphaFoldDB" id="A0A1V3LBB4"/>
<protein>
    <submittedName>
        <fullName evidence="1">Uncharacterized protein</fullName>
    </submittedName>
</protein>
<name>A0A1V3LBB4_9PAST</name>
<sequence>MTRVFYCQNKAVFVPYLLNSAPVYYIKPSHNTKAKTLFPPDFSATFTHEKSQSNPRHARTLNVWISTQIAIFVQGFSDIVPFRSFHLDLSTQTNAEKRSFFRSFTNELDHFKILGAI</sequence>
<gene>
    <name evidence="1" type="ORF">BKG88_01155</name>
</gene>